<proteinExistence type="predicted"/>
<organism evidence="1">
    <name type="scientific">Micrurus lemniscatus lemniscatus</name>
    <dbReference type="NCBI Taxonomy" id="129467"/>
    <lineage>
        <taxon>Eukaryota</taxon>
        <taxon>Metazoa</taxon>
        <taxon>Chordata</taxon>
        <taxon>Craniata</taxon>
        <taxon>Vertebrata</taxon>
        <taxon>Euteleostomi</taxon>
        <taxon>Lepidosauria</taxon>
        <taxon>Squamata</taxon>
        <taxon>Bifurcata</taxon>
        <taxon>Unidentata</taxon>
        <taxon>Episquamata</taxon>
        <taxon>Toxicofera</taxon>
        <taxon>Serpentes</taxon>
        <taxon>Colubroidea</taxon>
        <taxon>Elapidae</taxon>
        <taxon>Elapinae</taxon>
        <taxon>Micrurus</taxon>
    </lineage>
</organism>
<protein>
    <submittedName>
        <fullName evidence="1">Uncharacterized protein</fullName>
    </submittedName>
</protein>
<dbReference type="AlphaFoldDB" id="A0A2D4HH39"/>
<name>A0A2D4HH39_MICLE</name>
<dbReference type="EMBL" id="IACK01027274">
    <property type="protein sequence ID" value="LAA71274.1"/>
    <property type="molecule type" value="Transcribed_RNA"/>
</dbReference>
<reference evidence="1" key="2">
    <citation type="submission" date="2017-11" db="EMBL/GenBank/DDBJ databases">
        <title>Coralsnake Venomics: Analyses of Venom Gland Transcriptomes and Proteomes of Six Brazilian Taxa.</title>
        <authorList>
            <person name="Aird S.D."/>
            <person name="Jorge da Silva N."/>
            <person name="Qiu L."/>
            <person name="Villar-Briones A."/>
            <person name="Aparecida-Saddi V."/>
            <person name="Campos-Telles M.P."/>
            <person name="Grau M."/>
            <person name="Mikheyev A.S."/>
        </authorList>
    </citation>
    <scope>NUCLEOTIDE SEQUENCE</scope>
    <source>
        <tissue evidence="1">Venom_gland</tissue>
    </source>
</reference>
<reference evidence="1" key="1">
    <citation type="submission" date="2017-07" db="EMBL/GenBank/DDBJ databases">
        <authorList>
            <person name="Mikheyev A."/>
            <person name="Grau M."/>
        </authorList>
    </citation>
    <scope>NUCLEOTIDE SEQUENCE</scope>
    <source>
        <tissue evidence="1">Venom_gland</tissue>
    </source>
</reference>
<evidence type="ECO:0000313" key="1">
    <source>
        <dbReference type="EMBL" id="LAA71274.1"/>
    </source>
</evidence>
<accession>A0A2D4HH39</accession>
<sequence>MLLLKSYCKLRANCNLLFVLVTGGHLVVFEYPSLSQPVHEICMLPSATSWRDVRALVFQDQARAKLCAYIHFLPFNLLSSCVTPFLKRVLLLFDNLVHLPPLLSGLTRSCIHTLSTILVCMYFYPPL</sequence>